<dbReference type="EMBL" id="LR796819">
    <property type="protein sequence ID" value="CAB4168246.1"/>
    <property type="molecule type" value="Genomic_DNA"/>
</dbReference>
<reference evidence="1" key="1">
    <citation type="submission" date="2020-04" db="EMBL/GenBank/DDBJ databases">
        <authorList>
            <person name="Chiriac C."/>
            <person name="Salcher M."/>
            <person name="Ghai R."/>
            <person name="Kavagutti S V."/>
        </authorList>
    </citation>
    <scope>NUCLEOTIDE SEQUENCE</scope>
</reference>
<dbReference type="EMBL" id="LR797358">
    <property type="protein sequence ID" value="CAB4205148.1"/>
    <property type="molecule type" value="Genomic_DNA"/>
</dbReference>
<dbReference type="EMBL" id="LR798457">
    <property type="protein sequence ID" value="CAB5238070.1"/>
    <property type="molecule type" value="Genomic_DNA"/>
</dbReference>
<evidence type="ECO:0000313" key="4">
    <source>
        <dbReference type="EMBL" id="CAB5238070.1"/>
    </source>
</evidence>
<evidence type="ECO:0000313" key="2">
    <source>
        <dbReference type="EMBL" id="CAB4195081.1"/>
    </source>
</evidence>
<gene>
    <name evidence="2" type="ORF">UFOVP1276_34</name>
    <name evidence="3" type="ORF">UFOVP1403_32</name>
    <name evidence="4" type="ORF">UFOVP1507_16</name>
    <name evidence="1" type="ORF">UFOVP875_65</name>
</gene>
<evidence type="ECO:0000313" key="3">
    <source>
        <dbReference type="EMBL" id="CAB4205148.1"/>
    </source>
</evidence>
<proteinExistence type="predicted"/>
<name>A0A6J5PEE5_9CAUD</name>
<dbReference type="EMBL" id="LR797223">
    <property type="protein sequence ID" value="CAB4195081.1"/>
    <property type="molecule type" value="Genomic_DNA"/>
</dbReference>
<organism evidence="1">
    <name type="scientific">uncultured Caudovirales phage</name>
    <dbReference type="NCBI Taxonomy" id="2100421"/>
    <lineage>
        <taxon>Viruses</taxon>
        <taxon>Duplodnaviria</taxon>
        <taxon>Heunggongvirae</taxon>
        <taxon>Uroviricota</taxon>
        <taxon>Caudoviricetes</taxon>
        <taxon>Peduoviridae</taxon>
        <taxon>Maltschvirus</taxon>
        <taxon>Maltschvirus maltsch</taxon>
    </lineage>
</organism>
<accession>A0A6J5PEE5</accession>
<evidence type="ECO:0000313" key="1">
    <source>
        <dbReference type="EMBL" id="CAB4168246.1"/>
    </source>
</evidence>
<sequence>MIEEKPPYPKCFDSQTRFDEWKNNARITGLGSAGYCADCNPKHKALMLRHKRCENPTVLFELNAEGDTVGYIPEVRRISIPVTDNIVHKWLKPDEQSAVKYLGPTSAWHPVPGTFDRIPLPKKESKKL</sequence>
<protein>
    <submittedName>
        <fullName evidence="1">Uncharacterized protein</fullName>
    </submittedName>
</protein>